<feature type="region of interest" description="Disordered" evidence="1">
    <location>
        <begin position="1"/>
        <end position="34"/>
    </location>
</feature>
<accession>A0A0F7SGG0</accession>
<feature type="compositionally biased region" description="Low complexity" evidence="1">
    <location>
        <begin position="15"/>
        <end position="25"/>
    </location>
</feature>
<dbReference type="EMBL" id="LN483167">
    <property type="protein sequence ID" value="CDZ96813.1"/>
    <property type="molecule type" value="Genomic_DNA"/>
</dbReference>
<proteinExistence type="predicted"/>
<sequence length="300" mass="33867">MSSSIETRLSDLNISNSPEKSSPSVSEEEPASPEVFRERLNSLRLNRVLSIEAFESSQWKTIVYDKSYGKIDPKVLVGKNLVFPRDEGKIVRAHSRVFWVENEGGRVSWQVQLEGFHHSTDEEDAEDPEAHDPYTLNTSSRWDTLFEDYAHYRYTQDPTEHQSAPTDPSTEVAPILITDASYGKKTEPDGQEAIGFGIKWGKPGSVCKEEWAWVWGELNEIEEEYSSEDEGEEGEEAEGDEQENTEEPKKYKRVHLLEFSYETDAEGDVVNGERGVEEADEQGKGLVNGKGEGIVDPTDK</sequence>
<feature type="compositionally biased region" description="Polar residues" evidence="1">
    <location>
        <begin position="1"/>
        <end position="14"/>
    </location>
</feature>
<feature type="compositionally biased region" description="Basic and acidic residues" evidence="1">
    <location>
        <begin position="274"/>
        <end position="283"/>
    </location>
</feature>
<reference evidence="2" key="1">
    <citation type="submission" date="2014-08" db="EMBL/GenBank/DDBJ databases">
        <authorList>
            <person name="Sharma Rahul"/>
            <person name="Thines Marco"/>
        </authorList>
    </citation>
    <scope>NUCLEOTIDE SEQUENCE</scope>
</reference>
<feature type="compositionally biased region" description="Acidic residues" evidence="1">
    <location>
        <begin position="223"/>
        <end position="245"/>
    </location>
</feature>
<evidence type="ECO:0000313" key="2">
    <source>
        <dbReference type="EMBL" id="CDZ96813.1"/>
    </source>
</evidence>
<name>A0A0F7SGG0_PHARH</name>
<organism evidence="2">
    <name type="scientific">Phaffia rhodozyma</name>
    <name type="common">Yeast</name>
    <name type="synonym">Xanthophyllomyces dendrorhous</name>
    <dbReference type="NCBI Taxonomy" id="264483"/>
    <lineage>
        <taxon>Eukaryota</taxon>
        <taxon>Fungi</taxon>
        <taxon>Dikarya</taxon>
        <taxon>Basidiomycota</taxon>
        <taxon>Agaricomycotina</taxon>
        <taxon>Tremellomycetes</taxon>
        <taxon>Cystofilobasidiales</taxon>
        <taxon>Mrakiaceae</taxon>
        <taxon>Phaffia</taxon>
    </lineage>
</organism>
<dbReference type="AlphaFoldDB" id="A0A0F7SGG0"/>
<evidence type="ECO:0000256" key="1">
    <source>
        <dbReference type="SAM" id="MobiDB-lite"/>
    </source>
</evidence>
<protein>
    <submittedName>
        <fullName evidence="2">Uncharacterized protein</fullName>
    </submittedName>
</protein>
<feature type="region of interest" description="Disordered" evidence="1">
    <location>
        <begin position="223"/>
        <end position="300"/>
    </location>
</feature>